<evidence type="ECO:0000256" key="10">
    <source>
        <dbReference type="ARBA" id="ARBA00033442"/>
    </source>
</evidence>
<comment type="catalytic activity">
    <reaction evidence="1">
        <text>Hydrolysis of terminal (1-&gt;4)-linked alpha-D-glucose residues successively from non-reducing ends of the chains with release of beta-D-glucose.</text>
        <dbReference type="EC" id="3.2.1.3"/>
    </reaction>
</comment>
<dbReference type="GO" id="GO:0000272">
    <property type="term" value="P:polysaccharide catabolic process"/>
    <property type="evidence" value="ECO:0007669"/>
    <property type="project" value="UniProtKB-KW"/>
</dbReference>
<keyword evidence="9" id="KW-0624">Polysaccharide degradation</keyword>
<sequence>MVAIVSKRRASKPFVLLGSAGLALILVVLCAFSGNAEAASISRSLLGLKQELSKRTTTVSYAYNRMIANIGGASPSGSSNQVPGVPAGTVIAAPSTANPNYFYAWIRDAALTMKVVVSQGTLDRTLIENYIKVEKIHQQNSDGSASLGEPKFNPDGSRFTGPWGRPQNDGPALRASTLIAYAKRIGLSDPLVTNTLYTPSLTGGSLIKTDLEYVSHHWQDSSFDLWEEVNGQHFFNQAVSRRALLDGAKFATSLNDPGAASWYNQQAASIKTSMQSFWNSGSGYVTAYQGVGGRSGLDCAVMLGALRGWDTTTATAVDTTEFGPASDKILATHKKYVDSFRSLYGINKGAAAPAAVATGRYQEDVYDGVGTSRGNPWYICTLSSAEIINTAVSVFNSRGSITITSISLPFFQQFASGLSTGTFAAGSSQFNNIITGMKTMSKGFVDIVQSHSWTNGSLNEEFNRDTGFNQGARDLTWSYAAFVSNDGAANGQFLKV</sequence>
<evidence type="ECO:0000259" key="12">
    <source>
        <dbReference type="Pfam" id="PF00723"/>
    </source>
</evidence>
<dbReference type="EC" id="3.2.1.3" evidence="3"/>
<dbReference type="EMBL" id="OOIP01000011">
    <property type="protein sequence ID" value="SPO38785.1"/>
    <property type="molecule type" value="Genomic_DNA"/>
</dbReference>
<keyword evidence="6" id="KW-0325">Glycoprotein</keyword>
<dbReference type="InterPro" id="IPR008928">
    <property type="entry name" value="6-hairpin_glycosidase_sf"/>
</dbReference>
<name>A0A5C3F471_9BASI</name>
<evidence type="ECO:0000313" key="13">
    <source>
        <dbReference type="EMBL" id="SPO38785.1"/>
    </source>
</evidence>
<keyword evidence="4" id="KW-0732">Signal</keyword>
<dbReference type="InterPro" id="IPR000165">
    <property type="entry name" value="Glucoamylase"/>
</dbReference>
<dbReference type="Pfam" id="PF00723">
    <property type="entry name" value="Glyco_hydro_15"/>
    <property type="match status" value="1"/>
</dbReference>
<evidence type="ECO:0000256" key="7">
    <source>
        <dbReference type="ARBA" id="ARBA00023277"/>
    </source>
</evidence>
<dbReference type="AlphaFoldDB" id="A0A5C3F471"/>
<comment type="similarity">
    <text evidence="2">Belongs to the glycosyl hydrolase 15 family.</text>
</comment>
<dbReference type="Gene3D" id="1.50.10.10">
    <property type="match status" value="1"/>
</dbReference>
<dbReference type="PANTHER" id="PTHR31616:SF12">
    <property type="entry name" value="GLUCOAMYLASE"/>
    <property type="match status" value="1"/>
</dbReference>
<keyword evidence="5" id="KW-0378">Hydrolase</keyword>
<evidence type="ECO:0000256" key="4">
    <source>
        <dbReference type="ARBA" id="ARBA00022729"/>
    </source>
</evidence>
<keyword evidence="7" id="KW-0119">Carbohydrate metabolism</keyword>
<reference evidence="13 14" key="1">
    <citation type="submission" date="2018-03" db="EMBL/GenBank/DDBJ databases">
        <authorList>
            <person name="Guldener U."/>
        </authorList>
    </citation>
    <scope>NUCLEOTIDE SEQUENCE [LARGE SCALE GENOMIC DNA]</scope>
    <source>
        <strain evidence="13 14">DAOM196992</strain>
    </source>
</reference>
<evidence type="ECO:0000256" key="1">
    <source>
        <dbReference type="ARBA" id="ARBA00001863"/>
    </source>
</evidence>
<dbReference type="GO" id="GO:0004339">
    <property type="term" value="F:glucan 1,4-alpha-glucosidase activity"/>
    <property type="evidence" value="ECO:0007669"/>
    <property type="project" value="UniProtKB-EC"/>
</dbReference>
<dbReference type="GO" id="GO:0000324">
    <property type="term" value="C:fungal-type vacuole"/>
    <property type="evidence" value="ECO:0007669"/>
    <property type="project" value="TreeGrafter"/>
</dbReference>
<gene>
    <name evidence="13" type="ORF">PSFLO_04264</name>
</gene>
<evidence type="ECO:0000256" key="9">
    <source>
        <dbReference type="ARBA" id="ARBA00023326"/>
    </source>
</evidence>
<evidence type="ECO:0000313" key="14">
    <source>
        <dbReference type="Proteomes" id="UP000323386"/>
    </source>
</evidence>
<feature type="domain" description="GH15-like" evidence="12">
    <location>
        <begin position="85"/>
        <end position="484"/>
    </location>
</feature>
<dbReference type="OrthoDB" id="6123450at2759"/>
<evidence type="ECO:0000256" key="8">
    <source>
        <dbReference type="ARBA" id="ARBA00023295"/>
    </source>
</evidence>
<dbReference type="PRINTS" id="PR00736">
    <property type="entry name" value="GLHYDRLASE15"/>
</dbReference>
<keyword evidence="14" id="KW-1185">Reference proteome</keyword>
<dbReference type="PANTHER" id="PTHR31616">
    <property type="entry name" value="TREHALASE"/>
    <property type="match status" value="1"/>
</dbReference>
<keyword evidence="8" id="KW-0326">Glycosidase</keyword>
<evidence type="ECO:0000256" key="5">
    <source>
        <dbReference type="ARBA" id="ARBA00022801"/>
    </source>
</evidence>
<evidence type="ECO:0000256" key="2">
    <source>
        <dbReference type="ARBA" id="ARBA00006188"/>
    </source>
</evidence>
<dbReference type="InterPro" id="IPR011613">
    <property type="entry name" value="GH15-like"/>
</dbReference>
<evidence type="ECO:0000256" key="11">
    <source>
        <dbReference type="ARBA" id="ARBA00033473"/>
    </source>
</evidence>
<proteinExistence type="inferred from homology"/>
<dbReference type="InterPro" id="IPR012341">
    <property type="entry name" value="6hp_glycosidase-like_sf"/>
</dbReference>
<evidence type="ECO:0000256" key="3">
    <source>
        <dbReference type="ARBA" id="ARBA00012593"/>
    </source>
</evidence>
<dbReference type="SUPFAM" id="SSF48208">
    <property type="entry name" value="Six-hairpin glycosidases"/>
    <property type="match status" value="1"/>
</dbReference>
<evidence type="ECO:0000256" key="6">
    <source>
        <dbReference type="ARBA" id="ARBA00023180"/>
    </source>
</evidence>
<organism evidence="13 14">
    <name type="scientific">Pseudozyma flocculosa</name>
    <dbReference type="NCBI Taxonomy" id="84751"/>
    <lineage>
        <taxon>Eukaryota</taxon>
        <taxon>Fungi</taxon>
        <taxon>Dikarya</taxon>
        <taxon>Basidiomycota</taxon>
        <taxon>Ustilaginomycotina</taxon>
        <taxon>Ustilaginomycetes</taxon>
        <taxon>Ustilaginales</taxon>
        <taxon>Ustilaginaceae</taxon>
        <taxon>Pseudozyma</taxon>
    </lineage>
</organism>
<dbReference type="Proteomes" id="UP000323386">
    <property type="component" value="Unassembled WGS sequence"/>
</dbReference>
<protein>
    <recommendedName>
        <fullName evidence="3">glucan 1,4-alpha-glucosidase</fullName>
        <ecNumber evidence="3">3.2.1.3</ecNumber>
    </recommendedName>
    <alternativeName>
        <fullName evidence="11">1,4-alpha-D-glucan glucohydrolase</fullName>
    </alternativeName>
    <alternativeName>
        <fullName evidence="10">Glucan 1,4-alpha-glucosidase</fullName>
    </alternativeName>
</protein>
<dbReference type="FunFam" id="1.50.10.10:FF:000018">
    <property type="entry name" value="Glucoamylase"/>
    <property type="match status" value="1"/>
</dbReference>
<accession>A0A5C3F471</accession>